<evidence type="ECO:0000256" key="1">
    <source>
        <dbReference type="SAM" id="SignalP"/>
    </source>
</evidence>
<keyword evidence="1" id="KW-0732">Signal</keyword>
<feature type="signal peptide" evidence="1">
    <location>
        <begin position="1"/>
        <end position="21"/>
    </location>
</feature>
<dbReference type="AlphaFoldDB" id="A0AAV3RDM9"/>
<gene>
    <name evidence="2" type="ORF">LIER_27797</name>
</gene>
<reference evidence="2 3" key="1">
    <citation type="submission" date="2024-01" db="EMBL/GenBank/DDBJ databases">
        <title>The complete chloroplast genome sequence of Lithospermum erythrorhizon: insights into the phylogenetic relationship among Boraginaceae species and the maternal lineages of purple gromwells.</title>
        <authorList>
            <person name="Okada T."/>
            <person name="Watanabe K."/>
        </authorList>
    </citation>
    <scope>NUCLEOTIDE SEQUENCE [LARGE SCALE GENOMIC DNA]</scope>
</reference>
<keyword evidence="3" id="KW-1185">Reference proteome</keyword>
<name>A0AAV3RDM9_LITER</name>
<proteinExistence type="predicted"/>
<evidence type="ECO:0000313" key="2">
    <source>
        <dbReference type="EMBL" id="GAA0174400.1"/>
    </source>
</evidence>
<feature type="chain" id="PRO_5043763801" evidence="1">
    <location>
        <begin position="22"/>
        <end position="148"/>
    </location>
</feature>
<organism evidence="2 3">
    <name type="scientific">Lithospermum erythrorhizon</name>
    <name type="common">Purple gromwell</name>
    <name type="synonym">Lithospermum officinale var. erythrorhizon</name>
    <dbReference type="NCBI Taxonomy" id="34254"/>
    <lineage>
        <taxon>Eukaryota</taxon>
        <taxon>Viridiplantae</taxon>
        <taxon>Streptophyta</taxon>
        <taxon>Embryophyta</taxon>
        <taxon>Tracheophyta</taxon>
        <taxon>Spermatophyta</taxon>
        <taxon>Magnoliopsida</taxon>
        <taxon>eudicotyledons</taxon>
        <taxon>Gunneridae</taxon>
        <taxon>Pentapetalae</taxon>
        <taxon>asterids</taxon>
        <taxon>lamiids</taxon>
        <taxon>Boraginales</taxon>
        <taxon>Boraginaceae</taxon>
        <taxon>Boraginoideae</taxon>
        <taxon>Lithospermeae</taxon>
        <taxon>Lithospermum</taxon>
    </lineage>
</organism>
<evidence type="ECO:0000313" key="3">
    <source>
        <dbReference type="Proteomes" id="UP001454036"/>
    </source>
</evidence>
<sequence>MLTPISTNFLLLTSLPSPSLSRWCRYHQISSFCWNITNSTCTLFLSRAPPSNPNALKVTYEDFNHRSVPPLNAQRRGGYHLNFFQGCGTTSFTSTPILELNKNKTQSKSGAIEKNAKSSLLHHQRTNRVFSNNFKSLKIGILISAYSL</sequence>
<protein>
    <submittedName>
        <fullName evidence="2">Uncharacterized protein</fullName>
    </submittedName>
</protein>
<dbReference type="EMBL" id="BAABME010009061">
    <property type="protein sequence ID" value="GAA0174400.1"/>
    <property type="molecule type" value="Genomic_DNA"/>
</dbReference>
<dbReference type="Proteomes" id="UP001454036">
    <property type="component" value="Unassembled WGS sequence"/>
</dbReference>
<comment type="caution">
    <text evidence="2">The sequence shown here is derived from an EMBL/GenBank/DDBJ whole genome shotgun (WGS) entry which is preliminary data.</text>
</comment>
<accession>A0AAV3RDM9</accession>